<dbReference type="Gene3D" id="1.10.10.10">
    <property type="entry name" value="Winged helix-like DNA-binding domain superfamily/Winged helix DNA-binding domain"/>
    <property type="match status" value="1"/>
</dbReference>
<dbReference type="Proteomes" id="UP000886824">
    <property type="component" value="Unassembled WGS sequence"/>
</dbReference>
<dbReference type="GO" id="GO:0003700">
    <property type="term" value="F:DNA-binding transcription factor activity"/>
    <property type="evidence" value="ECO:0007669"/>
    <property type="project" value="InterPro"/>
</dbReference>
<evidence type="ECO:0000259" key="1">
    <source>
        <dbReference type="Pfam" id="PF00126"/>
    </source>
</evidence>
<name>A0A9D2CDQ0_9FIRM</name>
<reference evidence="2" key="1">
    <citation type="journal article" date="2021" name="PeerJ">
        <title>Extensive microbial diversity within the chicken gut microbiome revealed by metagenomics and culture.</title>
        <authorList>
            <person name="Gilroy R."/>
            <person name="Ravi A."/>
            <person name="Getino M."/>
            <person name="Pursley I."/>
            <person name="Horton D.L."/>
            <person name="Alikhan N.F."/>
            <person name="Baker D."/>
            <person name="Gharbi K."/>
            <person name="Hall N."/>
            <person name="Watson M."/>
            <person name="Adriaenssens E.M."/>
            <person name="Foster-Nyarko E."/>
            <person name="Jarju S."/>
            <person name="Secka A."/>
            <person name="Antonio M."/>
            <person name="Oren A."/>
            <person name="Chaudhuri R.R."/>
            <person name="La Ragione R."/>
            <person name="Hildebrand F."/>
            <person name="Pallen M.J."/>
        </authorList>
    </citation>
    <scope>NUCLEOTIDE SEQUENCE</scope>
    <source>
        <strain evidence="2">CHK33-7979</strain>
    </source>
</reference>
<feature type="domain" description="HTH lysR-type" evidence="1">
    <location>
        <begin position="29"/>
        <end position="88"/>
    </location>
</feature>
<dbReference type="InterPro" id="IPR036390">
    <property type="entry name" value="WH_DNA-bd_sf"/>
</dbReference>
<gene>
    <name evidence="2" type="ORF">H9826_09340</name>
</gene>
<dbReference type="Pfam" id="PF00126">
    <property type="entry name" value="HTH_1"/>
    <property type="match status" value="1"/>
</dbReference>
<dbReference type="EMBL" id="DXCX01000096">
    <property type="protein sequence ID" value="HIY74156.1"/>
    <property type="molecule type" value="Genomic_DNA"/>
</dbReference>
<comment type="caution">
    <text evidence="2">The sequence shown here is derived from an EMBL/GenBank/DDBJ whole genome shotgun (WGS) entry which is preliminary data.</text>
</comment>
<dbReference type="PANTHER" id="PTHR30432">
    <property type="entry name" value="TRANSCRIPTIONAL REGULATOR MODE"/>
    <property type="match status" value="1"/>
</dbReference>
<accession>A0A9D2CDQ0</accession>
<sequence length="120" mass="13202">MENFALELQMSLRLFFGGEKCFGPGPAALLEATDRLGSLRAAAAEADMAYSKAWTSLRSCEQALGFPLLEREAGGRRGGGSRLTPMGRALLTAYRELERRLEEEGGRLLRELLPQLAEEE</sequence>
<proteinExistence type="predicted"/>
<dbReference type="AlphaFoldDB" id="A0A9D2CDQ0"/>
<protein>
    <submittedName>
        <fullName evidence="2">LysR family transcriptional regulator</fullName>
    </submittedName>
</protein>
<dbReference type="SUPFAM" id="SSF46785">
    <property type="entry name" value="Winged helix' DNA-binding domain"/>
    <property type="match status" value="1"/>
</dbReference>
<dbReference type="InterPro" id="IPR051815">
    <property type="entry name" value="Molybdate_resp_trans_reg"/>
</dbReference>
<evidence type="ECO:0000313" key="3">
    <source>
        <dbReference type="Proteomes" id="UP000886824"/>
    </source>
</evidence>
<organism evidence="2 3">
    <name type="scientific">Candidatus Intestinimonas merdavium</name>
    <dbReference type="NCBI Taxonomy" id="2838622"/>
    <lineage>
        <taxon>Bacteria</taxon>
        <taxon>Bacillati</taxon>
        <taxon>Bacillota</taxon>
        <taxon>Clostridia</taxon>
        <taxon>Eubacteriales</taxon>
        <taxon>Intestinimonas</taxon>
    </lineage>
</organism>
<reference evidence="2" key="2">
    <citation type="submission" date="2021-04" db="EMBL/GenBank/DDBJ databases">
        <authorList>
            <person name="Gilroy R."/>
        </authorList>
    </citation>
    <scope>NUCLEOTIDE SEQUENCE</scope>
    <source>
        <strain evidence="2">CHK33-7979</strain>
    </source>
</reference>
<evidence type="ECO:0000313" key="2">
    <source>
        <dbReference type="EMBL" id="HIY74156.1"/>
    </source>
</evidence>
<dbReference type="InterPro" id="IPR036388">
    <property type="entry name" value="WH-like_DNA-bd_sf"/>
</dbReference>
<dbReference type="PANTHER" id="PTHR30432:SF1">
    <property type="entry name" value="DNA-BINDING TRANSCRIPTIONAL DUAL REGULATOR MODE"/>
    <property type="match status" value="1"/>
</dbReference>
<dbReference type="InterPro" id="IPR000847">
    <property type="entry name" value="LysR_HTH_N"/>
</dbReference>